<feature type="chain" id="PRO_5001446579" description="DUF4951 domain-containing protein" evidence="1">
    <location>
        <begin position="20"/>
        <end position="125"/>
    </location>
</feature>
<feature type="signal peptide" evidence="1">
    <location>
        <begin position="1"/>
        <end position="19"/>
    </location>
</feature>
<dbReference type="PATRIC" id="fig|1310613.3.peg.1415"/>
<dbReference type="Proteomes" id="UP000020595">
    <property type="component" value="Unassembled WGS sequence"/>
</dbReference>
<keyword evidence="1" id="KW-0732">Signal</keyword>
<dbReference type="Pfam" id="PF16309">
    <property type="entry name" value="DUF4951"/>
    <property type="match status" value="1"/>
</dbReference>
<dbReference type="InterPro" id="IPR032538">
    <property type="entry name" value="DUF4951"/>
</dbReference>
<comment type="caution">
    <text evidence="2">The sequence shown here is derived from an EMBL/GenBank/DDBJ whole genome shotgun (WGS) entry which is preliminary data.</text>
</comment>
<sequence length="125" mass="14307">MWKYLFSIFCLGANIHCYATDFGSTNNFVSPNLQLKQNALPPTPKNIPLPAFGQRIIGWGTGAEGARQRLENIQPADVSMIKKQGTTLEMITAWQDFYEQEQQRNENNPTAKYRARLMKKIADLW</sequence>
<evidence type="ECO:0000313" key="3">
    <source>
        <dbReference type="Proteomes" id="UP000020595"/>
    </source>
</evidence>
<dbReference type="Gene3D" id="4.10.640.20">
    <property type="match status" value="1"/>
</dbReference>
<evidence type="ECO:0008006" key="4">
    <source>
        <dbReference type="Google" id="ProtNLM"/>
    </source>
</evidence>
<dbReference type="RefSeq" id="WP_032050988.1">
    <property type="nucleotide sequence ID" value="NZ_JEWH01000013.1"/>
</dbReference>
<accession>A0A009I7A5</accession>
<reference evidence="2 3" key="1">
    <citation type="submission" date="2014-02" db="EMBL/GenBank/DDBJ databases">
        <title>Comparative genomics and transcriptomics to identify genetic mechanisms underlying the emergence of carbapenem resistant Acinetobacter baumannii (CRAb).</title>
        <authorList>
            <person name="Harris A.D."/>
            <person name="Johnson K.J."/>
            <person name="George J."/>
            <person name="Shefchek K."/>
            <person name="Daugherty S.C."/>
            <person name="Parankush S."/>
            <person name="Sadzewicz L."/>
            <person name="Tallon L."/>
            <person name="Sengamalay N."/>
            <person name="Hazen T.H."/>
            <person name="Rasko D.A."/>
        </authorList>
    </citation>
    <scope>NUCLEOTIDE SEQUENCE [LARGE SCALE GENOMIC DNA]</scope>
    <source>
        <strain evidence="2 3">1295743</strain>
    </source>
</reference>
<proteinExistence type="predicted"/>
<name>A0A009I7A5_ACIB9</name>
<evidence type="ECO:0000313" key="2">
    <source>
        <dbReference type="EMBL" id="EXB06351.1"/>
    </source>
</evidence>
<dbReference type="InterPro" id="IPR038343">
    <property type="entry name" value="DUF4951_sf"/>
</dbReference>
<evidence type="ECO:0000256" key="1">
    <source>
        <dbReference type="SAM" id="SignalP"/>
    </source>
</evidence>
<dbReference type="EMBL" id="JEWH01000013">
    <property type="protein sequence ID" value="EXB06351.1"/>
    <property type="molecule type" value="Genomic_DNA"/>
</dbReference>
<protein>
    <recommendedName>
        <fullName evidence="4">DUF4951 domain-containing protein</fullName>
    </recommendedName>
</protein>
<dbReference type="AlphaFoldDB" id="A0A009I7A5"/>
<gene>
    <name evidence="2" type="ORF">J512_1470</name>
</gene>
<organism evidence="2 3">
    <name type="scientific">Acinetobacter baumannii (strain 1295743)</name>
    <dbReference type="NCBI Taxonomy" id="1310613"/>
    <lineage>
        <taxon>Bacteria</taxon>
        <taxon>Pseudomonadati</taxon>
        <taxon>Pseudomonadota</taxon>
        <taxon>Gammaproteobacteria</taxon>
        <taxon>Moraxellales</taxon>
        <taxon>Moraxellaceae</taxon>
        <taxon>Acinetobacter</taxon>
        <taxon>Acinetobacter calcoaceticus/baumannii complex</taxon>
    </lineage>
</organism>